<sequence>MRLKSLALSMLMCMLFSVPAVSAAVSPAKPSQSGITVQVNGKPLSLSTPVITKNKTTLVPLREVADALKAQVKWNKSASGGNSVTISRGERKATLTLGSATMTANGRSAVLEVAPLANGGVTMVPLRALSEALGTVVSWDGIRKVIRIDDPIQLPIVGTVQKWNELLAQTETFNGYFRRGSEILQLPGNSVNAVDDKATDSAAPASESAAGSSSDYSRTNVQVDGVDEADYAKTDGRFVYQLSGPRVLISDIADPSKPKLASILEYGPDEGFAPQEIYVDDKRLIVIGNNNIYYAYTSAATPSNGSSASDAKMGILPPQPVRSTVGTKIYELDSSGEPKLVRETSLEGGYISSRKIDSALYVITNKYSYNVYPLAKTELNGTASGSSTIEAANSYEPLYSDSSSSVPSGSMKKVALDQIRYFPNSPDGGTLLVGAIDLDRPDQEMQVSAYLGSGQTIYASAKHLYVAIAKYLPDGEQYRQITQVYKFRLDRGSIVYVGEGSVPGTVLNQYGMDEHEGYFRIATTKGDMWANGTATSSNNLYVLDERMATVGALENLAPGERIYSTRFMGGRAYMVTFRNVDPLFAIDLSNPLKPAVLGQLKIPGYSDYLQPYDEDHIIGFGKETVEVPIKGASEDETMAFYQGMKIALFDVSDVGHPKEMFKEVIGDRGTGSELLYNPKALLFSKSKGLLAFPVELMEIKDKQTIEPGGFPAYGQFAYQGAYVYRVDLTNGFDLQGRITHLDSDDLLKSGQNGYDYTKSVRRILYSGDTLYTLSESMLKANALDSLAERGSLRYPALPATPYKEDPGGPAITPMPMLE</sequence>
<dbReference type="EMBL" id="QRDY01000040">
    <property type="protein sequence ID" value="RED51724.1"/>
    <property type="molecule type" value="Genomic_DNA"/>
</dbReference>
<dbReference type="RefSeq" id="WP_181907643.1">
    <property type="nucleotide sequence ID" value="NZ_QRDY01000040.1"/>
</dbReference>
<gene>
    <name evidence="4" type="ORF">DFP95_14019</name>
</gene>
<feature type="chain" id="PRO_5017763629" evidence="2">
    <location>
        <begin position="24"/>
        <end position="818"/>
    </location>
</feature>
<dbReference type="Pfam" id="PF09826">
    <property type="entry name" value="Beta_propel"/>
    <property type="match status" value="1"/>
</dbReference>
<evidence type="ECO:0000259" key="3">
    <source>
        <dbReference type="Pfam" id="PF07833"/>
    </source>
</evidence>
<evidence type="ECO:0000256" key="1">
    <source>
        <dbReference type="SAM" id="MobiDB-lite"/>
    </source>
</evidence>
<proteinExistence type="predicted"/>
<evidence type="ECO:0000313" key="4">
    <source>
        <dbReference type="EMBL" id="RED51724.1"/>
    </source>
</evidence>
<dbReference type="AlphaFoldDB" id="A0A3D9HQC8"/>
<dbReference type="Gene3D" id="3.30.457.10">
    <property type="entry name" value="Copper amine oxidase-like, N-terminal domain"/>
    <property type="match status" value="1"/>
</dbReference>
<keyword evidence="2" id="KW-0732">Signal</keyword>
<feature type="signal peptide" evidence="2">
    <location>
        <begin position="1"/>
        <end position="23"/>
    </location>
</feature>
<accession>A0A3D9HQC8</accession>
<feature type="region of interest" description="Disordered" evidence="1">
    <location>
        <begin position="195"/>
        <end position="219"/>
    </location>
</feature>
<evidence type="ECO:0000313" key="5">
    <source>
        <dbReference type="Proteomes" id="UP000256869"/>
    </source>
</evidence>
<protein>
    <submittedName>
        <fullName evidence="4">Putative secreted protein with C-terminal beta-propeller domain</fullName>
    </submittedName>
</protein>
<keyword evidence="5" id="KW-1185">Reference proteome</keyword>
<dbReference type="SUPFAM" id="SSF55383">
    <property type="entry name" value="Copper amine oxidase, domain N"/>
    <property type="match status" value="2"/>
</dbReference>
<organism evidence="4 5">
    <name type="scientific">Cohnella lupini</name>
    <dbReference type="NCBI Taxonomy" id="1294267"/>
    <lineage>
        <taxon>Bacteria</taxon>
        <taxon>Bacillati</taxon>
        <taxon>Bacillota</taxon>
        <taxon>Bacilli</taxon>
        <taxon>Bacillales</taxon>
        <taxon>Paenibacillaceae</taxon>
        <taxon>Cohnella</taxon>
    </lineage>
</organism>
<comment type="caution">
    <text evidence="4">The sequence shown here is derived from an EMBL/GenBank/DDBJ whole genome shotgun (WGS) entry which is preliminary data.</text>
</comment>
<evidence type="ECO:0000256" key="2">
    <source>
        <dbReference type="SAM" id="SignalP"/>
    </source>
</evidence>
<feature type="domain" description="Copper amine oxidase-like N-terminal" evidence="3">
    <location>
        <begin position="38"/>
        <end position="147"/>
    </location>
</feature>
<dbReference type="InterPro" id="IPR036582">
    <property type="entry name" value="Mao_N_sf"/>
</dbReference>
<dbReference type="InterPro" id="IPR019198">
    <property type="entry name" value="Beta_propeller_containing"/>
</dbReference>
<reference evidence="4 5" key="1">
    <citation type="submission" date="2018-07" db="EMBL/GenBank/DDBJ databases">
        <title>Genomic Encyclopedia of Type Strains, Phase III (KMG-III): the genomes of soil and plant-associated and newly described type strains.</title>
        <authorList>
            <person name="Whitman W."/>
        </authorList>
    </citation>
    <scope>NUCLEOTIDE SEQUENCE [LARGE SCALE GENOMIC DNA]</scope>
    <source>
        <strain evidence="4 5">CECT 8236</strain>
    </source>
</reference>
<feature type="region of interest" description="Disordered" evidence="1">
    <location>
        <begin position="797"/>
        <end position="818"/>
    </location>
</feature>
<dbReference type="Proteomes" id="UP000256869">
    <property type="component" value="Unassembled WGS sequence"/>
</dbReference>
<dbReference type="Pfam" id="PF07833">
    <property type="entry name" value="Cu_amine_oxidN1"/>
    <property type="match status" value="1"/>
</dbReference>
<feature type="compositionally biased region" description="Low complexity" evidence="1">
    <location>
        <begin position="200"/>
        <end position="214"/>
    </location>
</feature>
<name>A0A3D9HQC8_9BACL</name>
<dbReference type="InterPro" id="IPR012854">
    <property type="entry name" value="Cu_amine_oxidase-like_N"/>
</dbReference>